<gene>
    <name evidence="4" type="ORF">CSQ86_00015</name>
</gene>
<dbReference type="CDD" id="cd00156">
    <property type="entry name" value="REC"/>
    <property type="match status" value="1"/>
</dbReference>
<evidence type="ECO:0000259" key="2">
    <source>
        <dbReference type="PROSITE" id="PS50110"/>
    </source>
</evidence>
<feature type="modified residue" description="4-aspartylphosphate" evidence="1">
    <location>
        <position position="117"/>
    </location>
</feature>
<dbReference type="GO" id="GO:0003677">
    <property type="term" value="F:DNA binding"/>
    <property type="evidence" value="ECO:0007669"/>
    <property type="project" value="InterPro"/>
</dbReference>
<keyword evidence="1" id="KW-0597">Phosphoprotein</keyword>
<dbReference type="InterPro" id="IPR007492">
    <property type="entry name" value="LytTR_DNA-bd_dom"/>
</dbReference>
<dbReference type="InterPro" id="IPR001789">
    <property type="entry name" value="Sig_transdc_resp-reg_receiver"/>
</dbReference>
<reference evidence="5" key="1">
    <citation type="submission" date="2017-10" db="EMBL/GenBank/DDBJ databases">
        <title>Draft genome sequences of strains TRE 1, TRE 9, TRE H and TRI 7, isolated from tamarins, belonging to four potential novel Bifidobacterium species.</title>
        <authorList>
            <person name="Mattarelli P."/>
            <person name="Modesto M."/>
            <person name="Puglisi E."/>
            <person name="Morelli L."/>
            <person name="Bonetti A."/>
            <person name="Spezio C."/>
            <person name="Sandri C."/>
        </authorList>
    </citation>
    <scope>NUCLEOTIDE SEQUENCE [LARGE SCALE GENOMIC DNA]</scope>
    <source>
        <strain evidence="5">TREH</strain>
    </source>
</reference>
<dbReference type="AlphaFoldDB" id="A0A2M9HL46"/>
<dbReference type="GO" id="GO:0000156">
    <property type="term" value="F:phosphorelay response regulator activity"/>
    <property type="evidence" value="ECO:0007669"/>
    <property type="project" value="InterPro"/>
</dbReference>
<evidence type="ECO:0000256" key="1">
    <source>
        <dbReference type="PROSITE-ProRule" id="PRU00169"/>
    </source>
</evidence>
<dbReference type="Proteomes" id="UP000229239">
    <property type="component" value="Unassembled WGS sequence"/>
</dbReference>
<proteinExistence type="predicted"/>
<dbReference type="PANTHER" id="PTHR37299">
    <property type="entry name" value="TRANSCRIPTIONAL REGULATOR-RELATED"/>
    <property type="match status" value="1"/>
</dbReference>
<dbReference type="PROSITE" id="PS50930">
    <property type="entry name" value="HTH_LYTTR"/>
    <property type="match status" value="1"/>
</dbReference>
<evidence type="ECO:0008006" key="6">
    <source>
        <dbReference type="Google" id="ProtNLM"/>
    </source>
</evidence>
<dbReference type="PANTHER" id="PTHR37299:SF1">
    <property type="entry name" value="STAGE 0 SPORULATION PROTEIN A HOMOLOG"/>
    <property type="match status" value="1"/>
</dbReference>
<dbReference type="Pfam" id="PF00072">
    <property type="entry name" value="Response_reg"/>
    <property type="match status" value="1"/>
</dbReference>
<evidence type="ECO:0000313" key="5">
    <source>
        <dbReference type="Proteomes" id="UP000229239"/>
    </source>
</evidence>
<dbReference type="Gene3D" id="2.40.50.1020">
    <property type="entry name" value="LytTr DNA-binding domain"/>
    <property type="match status" value="1"/>
</dbReference>
<dbReference type="SMART" id="SM00448">
    <property type="entry name" value="REC"/>
    <property type="match status" value="1"/>
</dbReference>
<name>A0A2M9HL46_9BIFI</name>
<feature type="domain" description="HTH LytTR-type" evidence="3">
    <location>
        <begin position="191"/>
        <end position="289"/>
    </location>
</feature>
<dbReference type="PROSITE" id="PS50110">
    <property type="entry name" value="RESPONSE_REGULATORY"/>
    <property type="match status" value="1"/>
</dbReference>
<dbReference type="Pfam" id="PF04397">
    <property type="entry name" value="LytTR"/>
    <property type="match status" value="1"/>
</dbReference>
<protein>
    <recommendedName>
        <fullName evidence="6">DNA-binding response regulator</fullName>
    </recommendedName>
</protein>
<dbReference type="InterPro" id="IPR046947">
    <property type="entry name" value="LytR-like"/>
</dbReference>
<comment type="caution">
    <text evidence="4">The sequence shown here is derived from an EMBL/GenBank/DDBJ whole genome shotgun (WGS) entry which is preliminary data.</text>
</comment>
<accession>A0A2M9HL46</accession>
<keyword evidence="5" id="KW-1185">Reference proteome</keyword>
<dbReference type="EMBL" id="PEBJ01000001">
    <property type="protein sequence ID" value="PJM77535.1"/>
    <property type="molecule type" value="Genomic_DNA"/>
</dbReference>
<evidence type="ECO:0000313" key="4">
    <source>
        <dbReference type="EMBL" id="PJM77535.1"/>
    </source>
</evidence>
<evidence type="ECO:0000259" key="3">
    <source>
        <dbReference type="PROSITE" id="PS50930"/>
    </source>
</evidence>
<dbReference type="Gene3D" id="3.40.50.2300">
    <property type="match status" value="1"/>
</dbReference>
<sequence>MWGSAVVVSVTSERYSSYCVSPVLKNRLKCATVAGKRRETRMIRIAIVDDDDTDAVRTTEMIERYYAERIDAEDGAAQGAESTVARESAPAYTITRFADGESFLDDYRAEFDAMFLDVEMPGIDGLETAHRLREIDSHVVLVFTTKMAQYAAVGYDVDAIGYLVKPLEYFSFALKMRKVEDLVAKRQGVTIPLTVGTGTQFLSSHDVRYVEVLGHEVIYHTEHIAYKVWSSLKEAAALLEPVHFAAASRYCLVNLEWVKAVTNDSVVVDGQPLPVSRSKRKPLMQALAAYYGG</sequence>
<dbReference type="SMART" id="SM00850">
    <property type="entry name" value="LytTR"/>
    <property type="match status" value="1"/>
</dbReference>
<organism evidence="4 5">
    <name type="scientific">Bifidobacterium felsineum</name>
    <dbReference type="NCBI Taxonomy" id="2045440"/>
    <lineage>
        <taxon>Bacteria</taxon>
        <taxon>Bacillati</taxon>
        <taxon>Actinomycetota</taxon>
        <taxon>Actinomycetes</taxon>
        <taxon>Bifidobacteriales</taxon>
        <taxon>Bifidobacteriaceae</taxon>
        <taxon>Bifidobacterium</taxon>
    </lineage>
</organism>
<dbReference type="OrthoDB" id="236568at2"/>
<dbReference type="SUPFAM" id="SSF52172">
    <property type="entry name" value="CheY-like"/>
    <property type="match status" value="1"/>
</dbReference>
<dbReference type="InterPro" id="IPR011006">
    <property type="entry name" value="CheY-like_superfamily"/>
</dbReference>
<feature type="domain" description="Response regulatory" evidence="2">
    <location>
        <begin position="44"/>
        <end position="180"/>
    </location>
</feature>